<evidence type="ECO:0000313" key="1">
    <source>
        <dbReference type="Proteomes" id="UP000887574"/>
    </source>
</evidence>
<dbReference type="WBParaSite" id="jg25239">
    <property type="protein sequence ID" value="jg25239"/>
    <property type="gene ID" value="jg25239"/>
</dbReference>
<name>A0A915E1M4_9BILA</name>
<dbReference type="Proteomes" id="UP000887574">
    <property type="component" value="Unplaced"/>
</dbReference>
<dbReference type="AlphaFoldDB" id="A0A915E1M4"/>
<keyword evidence="1" id="KW-1185">Reference proteome</keyword>
<proteinExistence type="predicted"/>
<protein>
    <submittedName>
        <fullName evidence="2">Uncharacterized protein</fullName>
    </submittedName>
</protein>
<sequence>MSFEDSFLASTFGSANDSLRFSREKDLNENYRRVQLQESLDEREAQLDLNLDFQQNRQRLLKRTQMNTAIPGSSSLVDLEDLTDDTDLSELEAELESLGILVKRIDGEKIFYTGKSFKYYYICCAN</sequence>
<evidence type="ECO:0000313" key="2">
    <source>
        <dbReference type="WBParaSite" id="jg25239"/>
    </source>
</evidence>
<reference evidence="2" key="1">
    <citation type="submission" date="2022-11" db="UniProtKB">
        <authorList>
            <consortium name="WormBaseParasite"/>
        </authorList>
    </citation>
    <scope>IDENTIFICATION</scope>
</reference>
<organism evidence="1 2">
    <name type="scientific">Ditylenchus dipsaci</name>
    <dbReference type="NCBI Taxonomy" id="166011"/>
    <lineage>
        <taxon>Eukaryota</taxon>
        <taxon>Metazoa</taxon>
        <taxon>Ecdysozoa</taxon>
        <taxon>Nematoda</taxon>
        <taxon>Chromadorea</taxon>
        <taxon>Rhabditida</taxon>
        <taxon>Tylenchina</taxon>
        <taxon>Tylenchomorpha</taxon>
        <taxon>Sphaerularioidea</taxon>
        <taxon>Anguinidae</taxon>
        <taxon>Anguininae</taxon>
        <taxon>Ditylenchus</taxon>
    </lineage>
</organism>
<accession>A0A915E1M4</accession>